<proteinExistence type="predicted"/>
<organism evidence="1 2">
    <name type="scientific">Aquisalimonas asiatica</name>
    <dbReference type="NCBI Taxonomy" id="406100"/>
    <lineage>
        <taxon>Bacteria</taxon>
        <taxon>Pseudomonadati</taxon>
        <taxon>Pseudomonadota</taxon>
        <taxon>Gammaproteobacteria</taxon>
        <taxon>Chromatiales</taxon>
        <taxon>Ectothiorhodospiraceae</taxon>
        <taxon>Aquisalimonas</taxon>
    </lineage>
</organism>
<name>A0A1H8TMU8_9GAMM</name>
<accession>A0A1H8TMU8</accession>
<dbReference type="STRING" id="406100.SAMN04488052_104334"/>
<keyword evidence="2" id="KW-1185">Reference proteome</keyword>
<evidence type="ECO:0000313" key="2">
    <source>
        <dbReference type="Proteomes" id="UP000199657"/>
    </source>
</evidence>
<sequence>MSGERDLRAEAQALCRYLDSRGLHAGDGVAVMAMAVGASVSALADDEVKTRKVLAALHERMLQAAGIHDQPPERSN</sequence>
<gene>
    <name evidence="1" type="ORF">SAMN04488052_104334</name>
</gene>
<dbReference type="Proteomes" id="UP000199657">
    <property type="component" value="Unassembled WGS sequence"/>
</dbReference>
<dbReference type="AlphaFoldDB" id="A0A1H8TMU8"/>
<protein>
    <submittedName>
        <fullName evidence="1">Uncharacterized protein</fullName>
    </submittedName>
</protein>
<dbReference type="RefSeq" id="WP_091643814.1">
    <property type="nucleotide sequence ID" value="NZ_FOEG01000004.1"/>
</dbReference>
<dbReference type="EMBL" id="FOEG01000004">
    <property type="protein sequence ID" value="SEO92369.1"/>
    <property type="molecule type" value="Genomic_DNA"/>
</dbReference>
<reference evidence="1 2" key="1">
    <citation type="submission" date="2016-10" db="EMBL/GenBank/DDBJ databases">
        <authorList>
            <person name="de Groot N.N."/>
        </authorList>
    </citation>
    <scope>NUCLEOTIDE SEQUENCE [LARGE SCALE GENOMIC DNA]</scope>
    <source>
        <strain evidence="1 2">CGMCC 1.6291</strain>
    </source>
</reference>
<evidence type="ECO:0000313" key="1">
    <source>
        <dbReference type="EMBL" id="SEO92369.1"/>
    </source>
</evidence>